<dbReference type="EMBL" id="JACEIK010000409">
    <property type="protein sequence ID" value="MCD7456555.1"/>
    <property type="molecule type" value="Genomic_DNA"/>
</dbReference>
<evidence type="ECO:0000313" key="2">
    <source>
        <dbReference type="EMBL" id="MCD7456555.1"/>
    </source>
</evidence>
<dbReference type="PROSITE" id="PS50297">
    <property type="entry name" value="ANK_REP_REGION"/>
    <property type="match status" value="1"/>
</dbReference>
<feature type="repeat" description="ANK" evidence="1">
    <location>
        <begin position="53"/>
        <end position="85"/>
    </location>
</feature>
<evidence type="ECO:0000313" key="3">
    <source>
        <dbReference type="Proteomes" id="UP000823775"/>
    </source>
</evidence>
<proteinExistence type="predicted"/>
<sequence length="287" mass="32328">MDTRCIRLLLADYIPSIPNFCNVMRKRSRKEDSIQEFDDFALHEVINVTSLDGGITALHMAALNGHVESLQLLLDLGASVTKKGTTCPSFAIPMPPLMSIVKIAREMGWRTVDSPSICIDPRCCLSGKARTKPSCRYVFLKLLENVQIEEFPNQRMSLCEKLSLRNSARACALYLCSTETPQPWPTALQARFLAPYADMALFHRFGGYDANHQGSSKNEVYHCLFVPPCPLYGNTGHESIFSSKNREREHLTRCSRSSFRRSTSNVEARRWLCSFSQSVEKPPEAVS</sequence>
<reference evidence="2 3" key="1">
    <citation type="journal article" date="2021" name="BMC Genomics">
        <title>Datura genome reveals duplications of psychoactive alkaloid biosynthetic genes and high mutation rate following tissue culture.</title>
        <authorList>
            <person name="Rajewski A."/>
            <person name="Carter-House D."/>
            <person name="Stajich J."/>
            <person name="Litt A."/>
        </authorList>
    </citation>
    <scope>NUCLEOTIDE SEQUENCE [LARGE SCALE GENOMIC DNA]</scope>
    <source>
        <strain evidence="2">AR-01</strain>
    </source>
</reference>
<dbReference type="Pfam" id="PF00023">
    <property type="entry name" value="Ank"/>
    <property type="match status" value="1"/>
</dbReference>
<gene>
    <name evidence="2" type="ORF">HAX54_032143</name>
</gene>
<evidence type="ECO:0000256" key="1">
    <source>
        <dbReference type="PROSITE-ProRule" id="PRU00023"/>
    </source>
</evidence>
<accession>A0ABS8SCL8</accession>
<dbReference type="SMART" id="SM00248">
    <property type="entry name" value="ANK"/>
    <property type="match status" value="1"/>
</dbReference>
<dbReference type="SUPFAM" id="SSF48403">
    <property type="entry name" value="Ankyrin repeat"/>
    <property type="match status" value="1"/>
</dbReference>
<dbReference type="Proteomes" id="UP000823775">
    <property type="component" value="Unassembled WGS sequence"/>
</dbReference>
<keyword evidence="1" id="KW-0040">ANK repeat</keyword>
<dbReference type="PROSITE" id="PS50088">
    <property type="entry name" value="ANK_REPEAT"/>
    <property type="match status" value="1"/>
</dbReference>
<dbReference type="InterPro" id="IPR002110">
    <property type="entry name" value="Ankyrin_rpt"/>
</dbReference>
<name>A0ABS8SCL8_DATST</name>
<comment type="caution">
    <text evidence="2">The sequence shown here is derived from an EMBL/GenBank/DDBJ whole genome shotgun (WGS) entry which is preliminary data.</text>
</comment>
<keyword evidence="3" id="KW-1185">Reference proteome</keyword>
<protein>
    <submittedName>
        <fullName evidence="2">Uncharacterized protein</fullName>
    </submittedName>
</protein>
<organism evidence="2 3">
    <name type="scientific">Datura stramonium</name>
    <name type="common">Jimsonweed</name>
    <name type="synonym">Common thornapple</name>
    <dbReference type="NCBI Taxonomy" id="4076"/>
    <lineage>
        <taxon>Eukaryota</taxon>
        <taxon>Viridiplantae</taxon>
        <taxon>Streptophyta</taxon>
        <taxon>Embryophyta</taxon>
        <taxon>Tracheophyta</taxon>
        <taxon>Spermatophyta</taxon>
        <taxon>Magnoliopsida</taxon>
        <taxon>eudicotyledons</taxon>
        <taxon>Gunneridae</taxon>
        <taxon>Pentapetalae</taxon>
        <taxon>asterids</taxon>
        <taxon>lamiids</taxon>
        <taxon>Solanales</taxon>
        <taxon>Solanaceae</taxon>
        <taxon>Solanoideae</taxon>
        <taxon>Datureae</taxon>
        <taxon>Datura</taxon>
    </lineage>
</organism>
<dbReference type="Gene3D" id="1.25.40.20">
    <property type="entry name" value="Ankyrin repeat-containing domain"/>
    <property type="match status" value="1"/>
</dbReference>
<dbReference type="InterPro" id="IPR036770">
    <property type="entry name" value="Ankyrin_rpt-contain_sf"/>
</dbReference>